<name>A0A3N1D3K3_9ACTN</name>
<dbReference type="AlphaFoldDB" id="A0A3N1D3K3"/>
<evidence type="ECO:0000313" key="2">
    <source>
        <dbReference type="EMBL" id="ROO88105.1"/>
    </source>
</evidence>
<gene>
    <name evidence="2" type="ORF">EDD29_5763</name>
</gene>
<evidence type="ECO:0000313" key="3">
    <source>
        <dbReference type="Proteomes" id="UP000272400"/>
    </source>
</evidence>
<sequence>MPDIRPEQQVLAIEAIKSIGRLPAHAAFSDLIAALHHLADARGFDFAELLNAAQRSYRTHLNEASEYKIGDEVRLLRRPNESGTVVRQVTNAPGTLTLHVHVPGAPHLRAISPDQVEPAAPFPVVGEATTAGKAELEAIALLASARRARQAPPPEAHALIAALATWSGRPVDQVATTLDPKVDLYIASSPDPRGPATRTGPEAAPSRPRPALRAVPSPKATRSIRKP</sequence>
<feature type="region of interest" description="Disordered" evidence="1">
    <location>
        <begin position="185"/>
        <end position="227"/>
    </location>
</feature>
<dbReference type="EMBL" id="RJKE01000001">
    <property type="protein sequence ID" value="ROO88105.1"/>
    <property type="molecule type" value="Genomic_DNA"/>
</dbReference>
<dbReference type="Proteomes" id="UP000272400">
    <property type="component" value="Unassembled WGS sequence"/>
</dbReference>
<organism evidence="2 3">
    <name type="scientific">Actinocorallia herbida</name>
    <dbReference type="NCBI Taxonomy" id="58109"/>
    <lineage>
        <taxon>Bacteria</taxon>
        <taxon>Bacillati</taxon>
        <taxon>Actinomycetota</taxon>
        <taxon>Actinomycetes</taxon>
        <taxon>Streptosporangiales</taxon>
        <taxon>Thermomonosporaceae</taxon>
        <taxon>Actinocorallia</taxon>
    </lineage>
</organism>
<dbReference type="RefSeq" id="WP_123667350.1">
    <property type="nucleotide sequence ID" value="NZ_RJKE01000001.1"/>
</dbReference>
<protein>
    <submittedName>
        <fullName evidence="2">Uncharacterized protein</fullName>
    </submittedName>
</protein>
<proteinExistence type="predicted"/>
<keyword evidence="3" id="KW-1185">Reference proteome</keyword>
<comment type="caution">
    <text evidence="2">The sequence shown here is derived from an EMBL/GenBank/DDBJ whole genome shotgun (WGS) entry which is preliminary data.</text>
</comment>
<reference evidence="2 3" key="1">
    <citation type="submission" date="2018-11" db="EMBL/GenBank/DDBJ databases">
        <title>Sequencing the genomes of 1000 actinobacteria strains.</title>
        <authorList>
            <person name="Klenk H.-P."/>
        </authorList>
    </citation>
    <scope>NUCLEOTIDE SEQUENCE [LARGE SCALE GENOMIC DNA]</scope>
    <source>
        <strain evidence="2 3">DSM 44254</strain>
    </source>
</reference>
<feature type="compositionally biased region" description="Low complexity" evidence="1">
    <location>
        <begin position="201"/>
        <end position="218"/>
    </location>
</feature>
<evidence type="ECO:0000256" key="1">
    <source>
        <dbReference type="SAM" id="MobiDB-lite"/>
    </source>
</evidence>
<accession>A0A3N1D3K3</accession>